<evidence type="ECO:0000313" key="3">
    <source>
        <dbReference type="Proteomes" id="UP001525379"/>
    </source>
</evidence>
<dbReference type="GO" id="GO:0004519">
    <property type="term" value="F:endonuclease activity"/>
    <property type="evidence" value="ECO:0007669"/>
    <property type="project" value="UniProtKB-KW"/>
</dbReference>
<dbReference type="RefSeq" id="WP_066082070.1">
    <property type="nucleotide sequence ID" value="NZ_JAFDPW010000001.1"/>
</dbReference>
<dbReference type="EMBL" id="JALXSQ010000014">
    <property type="protein sequence ID" value="MCT2042666.1"/>
    <property type="molecule type" value="Genomic_DNA"/>
</dbReference>
<keyword evidence="3" id="KW-1185">Reference proteome</keyword>
<dbReference type="PANTHER" id="PTHR33877">
    <property type="entry name" value="SLL1193 PROTEIN"/>
    <property type="match status" value="1"/>
</dbReference>
<dbReference type="Proteomes" id="UP001525379">
    <property type="component" value="Unassembled WGS sequence"/>
</dbReference>
<dbReference type="CDD" id="cd00085">
    <property type="entry name" value="HNHc"/>
    <property type="match status" value="1"/>
</dbReference>
<comment type="caution">
    <text evidence="2">The sequence shown here is derived from an EMBL/GenBank/DDBJ whole genome shotgun (WGS) entry which is preliminary data.</text>
</comment>
<sequence>MRTLVLNAGYEPLGVVTDRRALVLVLKGKASMLEADATVPLHGASDTWPRPRVILLSRYIRIPMARMQPVNRRGVLRRDDNVCAYCGAFANTIDHVLPRSRGGADSWENLVACCLKCNNVKGDRTPQEMGWRLRWEPKKPKPQSRFARGFENDLPDWAPYLPEVFASVEQHAPQAIAA</sequence>
<reference evidence="2 3" key="1">
    <citation type="submission" date="2022-04" db="EMBL/GenBank/DDBJ databases">
        <title>Human microbiome associated bacterial genomes.</title>
        <authorList>
            <person name="Sandstrom S."/>
            <person name="Salamzade R."/>
            <person name="Kalan L.R."/>
        </authorList>
    </citation>
    <scope>NUCLEOTIDE SEQUENCE [LARGE SCALE GENOMIC DNA]</scope>
    <source>
        <strain evidence="3">p3-SID1799</strain>
    </source>
</reference>
<keyword evidence="2" id="KW-0255">Endonuclease</keyword>
<proteinExistence type="predicted"/>
<accession>A0ABT2HWH3</accession>
<dbReference type="InterPro" id="IPR003615">
    <property type="entry name" value="HNH_nuc"/>
</dbReference>
<keyword evidence="2" id="KW-0378">Hydrolase</keyword>
<dbReference type="SMART" id="SM00507">
    <property type="entry name" value="HNHc"/>
    <property type="match status" value="1"/>
</dbReference>
<evidence type="ECO:0000259" key="1">
    <source>
        <dbReference type="SMART" id="SM00507"/>
    </source>
</evidence>
<keyword evidence="2" id="KW-0540">Nuclease</keyword>
<protein>
    <submittedName>
        <fullName evidence="2">HNH endonuclease</fullName>
    </submittedName>
</protein>
<gene>
    <name evidence="2" type="ORF">M3D15_04870</name>
</gene>
<dbReference type="InterPro" id="IPR029471">
    <property type="entry name" value="HNH_5"/>
</dbReference>
<dbReference type="Gene3D" id="1.10.30.50">
    <property type="match status" value="1"/>
</dbReference>
<dbReference type="Pfam" id="PF14279">
    <property type="entry name" value="HNH_5"/>
    <property type="match status" value="1"/>
</dbReference>
<dbReference type="InterPro" id="IPR052892">
    <property type="entry name" value="NA-targeting_endonuclease"/>
</dbReference>
<organism evidence="2 3">
    <name type="scientific">Pseudoclavibacter albus</name>
    <dbReference type="NCBI Taxonomy" id="272241"/>
    <lineage>
        <taxon>Bacteria</taxon>
        <taxon>Bacillati</taxon>
        <taxon>Actinomycetota</taxon>
        <taxon>Actinomycetes</taxon>
        <taxon>Micrococcales</taxon>
        <taxon>Microbacteriaceae</taxon>
        <taxon>Pseudoclavibacter</taxon>
    </lineage>
</organism>
<feature type="domain" description="HNH nuclease" evidence="1">
    <location>
        <begin position="70"/>
        <end position="119"/>
    </location>
</feature>
<evidence type="ECO:0000313" key="2">
    <source>
        <dbReference type="EMBL" id="MCT2042666.1"/>
    </source>
</evidence>
<name>A0ABT2HWH3_9MICO</name>
<dbReference type="PANTHER" id="PTHR33877:SF2">
    <property type="entry name" value="OS07G0170200 PROTEIN"/>
    <property type="match status" value="1"/>
</dbReference>